<evidence type="ECO:0000256" key="5">
    <source>
        <dbReference type="ARBA" id="ARBA00048204"/>
    </source>
</evidence>
<dbReference type="PANTHER" id="PTHR21314">
    <property type="entry name" value="QUEUOSINE 5'-PHOSPHATE N-GLYCOSYLASE_HYDROLASE-RELATED"/>
    <property type="match status" value="1"/>
</dbReference>
<organism evidence="7">
    <name type="scientific">Arion vulgaris</name>
    <dbReference type="NCBI Taxonomy" id="1028688"/>
    <lineage>
        <taxon>Eukaryota</taxon>
        <taxon>Metazoa</taxon>
        <taxon>Spiralia</taxon>
        <taxon>Lophotrochozoa</taxon>
        <taxon>Mollusca</taxon>
        <taxon>Gastropoda</taxon>
        <taxon>Heterobranchia</taxon>
        <taxon>Euthyneura</taxon>
        <taxon>Panpulmonata</taxon>
        <taxon>Eupulmonata</taxon>
        <taxon>Stylommatophora</taxon>
        <taxon>Helicina</taxon>
        <taxon>Arionoidea</taxon>
        <taxon>Arionidae</taxon>
        <taxon>Arion</taxon>
    </lineage>
</organism>
<evidence type="ECO:0000256" key="1">
    <source>
        <dbReference type="ARBA" id="ARBA00022801"/>
    </source>
</evidence>
<sequence>MICMKSLSFVVQNYLRLTRSQSYIKIMEGVLNPRQAGRYITENCNDVFIEDKGVKSLAKLLYDKVKTGSLDVTMWRQHELNPQTMDENAVNWVFVSAVLNFSFWSANETEKYMVKYKGKEHTGYWALCAAMNRALDEGFQLTDPTFYATVELDTLKKIFRSDSQFDIPLLDEREQVLHEAGKVLLERFQGRFVNVIKQADNNAQLLLKLVVNNFTSFQDVAEYKGKQVGLYKRAQILIGDIWGSCEGRGLGEFHDFDTITMFADYRIPQALVYFKVLKYSDHLWNKLRQGYLFKSGEQLEVEIRGVSLWACELIRDEILHLLETDSNKRESKTDVCAILVDHYLWDIRREVADKMTDIPFHRCRGIFY</sequence>
<dbReference type="AlphaFoldDB" id="A0A0B7A0U7"/>
<comment type="catalytic activity">
    <reaction evidence="5 6">
        <text>queuosine 5'-phosphate + H2O = queuine + D-ribose 5-phosphate</text>
        <dbReference type="Rhea" id="RHEA:75387"/>
        <dbReference type="ChEBI" id="CHEBI:15377"/>
        <dbReference type="ChEBI" id="CHEBI:17433"/>
        <dbReference type="ChEBI" id="CHEBI:78346"/>
        <dbReference type="ChEBI" id="CHEBI:194371"/>
    </reaction>
    <physiologicalReaction direction="left-to-right" evidence="5 6">
        <dbReference type="Rhea" id="RHEA:75388"/>
    </physiologicalReaction>
</comment>
<reference evidence="7" key="1">
    <citation type="submission" date="2014-12" db="EMBL/GenBank/DDBJ databases">
        <title>Insight into the proteome of Arion vulgaris.</title>
        <authorList>
            <person name="Aradska J."/>
            <person name="Bulat T."/>
            <person name="Smidak R."/>
            <person name="Sarate P."/>
            <person name="Gangsoo J."/>
            <person name="Sialana F."/>
            <person name="Bilban M."/>
            <person name="Lubec G."/>
        </authorList>
    </citation>
    <scope>NUCLEOTIDE SEQUENCE</scope>
    <source>
        <tissue evidence="7">Skin</tissue>
    </source>
</reference>
<dbReference type="InterPro" id="IPR019438">
    <property type="entry name" value="Q_salvage"/>
</dbReference>
<keyword evidence="1 6" id="KW-0378">Hydrolase</keyword>
<evidence type="ECO:0000256" key="4">
    <source>
        <dbReference type="ARBA" id="ARBA00035393"/>
    </source>
</evidence>
<proteinExistence type="inferred from homology"/>
<comment type="function">
    <text evidence="6">Catalyzes the hydrolysis of queuosine 5'-phosphate, releasing the nucleobase queuine (q). Is required for salvage of queuine from exogenous queuosine (Q) that is imported and then converted to queuosine 5'-phosphate intracellularly.</text>
</comment>
<gene>
    <name evidence="7" type="primary">ORF91070</name>
</gene>
<dbReference type="EMBL" id="HACG01027568">
    <property type="protein sequence ID" value="CEK74433.1"/>
    <property type="molecule type" value="Transcribed_RNA"/>
</dbReference>
<evidence type="ECO:0000256" key="6">
    <source>
        <dbReference type="RuleBase" id="RU365002"/>
    </source>
</evidence>
<comment type="similarity">
    <text evidence="2 6">Belongs to the QNG1 protein family.</text>
</comment>
<evidence type="ECO:0000256" key="3">
    <source>
        <dbReference type="ARBA" id="ARBA00035306"/>
    </source>
</evidence>
<dbReference type="PANTHER" id="PTHR21314:SF0">
    <property type="entry name" value="QUEUOSINE 5'-PHOSPHATE N-GLYCOSYLASE_HYDROLASE"/>
    <property type="match status" value="1"/>
</dbReference>
<dbReference type="EC" id="3.2.2.-" evidence="6"/>
<dbReference type="GO" id="GO:0016787">
    <property type="term" value="F:hydrolase activity"/>
    <property type="evidence" value="ECO:0007669"/>
    <property type="project" value="UniProtKB-KW"/>
</dbReference>
<evidence type="ECO:0000256" key="2">
    <source>
        <dbReference type="ARBA" id="ARBA00035119"/>
    </source>
</evidence>
<dbReference type="GO" id="GO:0006400">
    <property type="term" value="P:tRNA modification"/>
    <property type="evidence" value="ECO:0007669"/>
    <property type="project" value="TreeGrafter"/>
</dbReference>
<evidence type="ECO:0000313" key="7">
    <source>
        <dbReference type="EMBL" id="CEK74433.1"/>
    </source>
</evidence>
<name>A0A0B7A0U7_9EUPU</name>
<protein>
    <recommendedName>
        <fullName evidence="3 6">Queuosine 5'-phosphate N-glycosylase/hydrolase</fullName>
        <ecNumber evidence="6">3.2.2.-</ecNumber>
    </recommendedName>
    <alternativeName>
        <fullName evidence="4 6">Queuosine-nucleotide N-glycosylase/hydrolase</fullName>
    </alternativeName>
</protein>
<dbReference type="Pfam" id="PF10343">
    <property type="entry name" value="Q_salvage"/>
    <property type="match status" value="1"/>
</dbReference>
<accession>A0A0B7A0U7</accession>